<keyword evidence="3" id="KW-1185">Reference proteome</keyword>
<dbReference type="EMBL" id="JAFBDR010000014">
    <property type="protein sequence ID" value="MBM7572146.1"/>
    <property type="molecule type" value="Genomic_DNA"/>
</dbReference>
<organism evidence="2 3">
    <name type="scientific">Aquibacillus albus</name>
    <dbReference type="NCBI Taxonomy" id="1168171"/>
    <lineage>
        <taxon>Bacteria</taxon>
        <taxon>Bacillati</taxon>
        <taxon>Bacillota</taxon>
        <taxon>Bacilli</taxon>
        <taxon>Bacillales</taxon>
        <taxon>Bacillaceae</taxon>
        <taxon>Aquibacillus</taxon>
    </lineage>
</organism>
<dbReference type="RefSeq" id="WP_239584357.1">
    <property type="nucleotide sequence ID" value="NZ_JAFBDR010000014.1"/>
</dbReference>
<evidence type="ECO:0000259" key="1">
    <source>
        <dbReference type="Pfam" id="PF22790"/>
    </source>
</evidence>
<dbReference type="InterPro" id="IPR054467">
    <property type="entry name" value="YkoP-like_dom"/>
</dbReference>
<gene>
    <name evidence="2" type="ORF">JOC48_002649</name>
</gene>
<sequence>MIKTSLITIWNLLDPVYYSLSNLKQINSKTIQKSIFRVRLTKYKGPNYTLSDGTVIKRNDLLVKIHLYNIKILKEIKTIDNNVKKALLVYKYVKESLPDLVVYINNHVCKDDIKAIIGITTLEKGTKRLGFDSFPITSPFYKWFKQLSWLPLTYLFSYKVKNHYPVYLFMSKQQLSNKYGQKAKV</sequence>
<dbReference type="Pfam" id="PF22790">
    <property type="entry name" value="YkoP"/>
    <property type="match status" value="1"/>
</dbReference>
<evidence type="ECO:0000313" key="3">
    <source>
        <dbReference type="Proteomes" id="UP001296943"/>
    </source>
</evidence>
<name>A0ABS2N225_9BACI</name>
<proteinExistence type="predicted"/>
<dbReference type="Proteomes" id="UP001296943">
    <property type="component" value="Unassembled WGS sequence"/>
</dbReference>
<reference evidence="2 3" key="1">
    <citation type="submission" date="2021-01" db="EMBL/GenBank/DDBJ databases">
        <title>Genomic Encyclopedia of Type Strains, Phase IV (KMG-IV): sequencing the most valuable type-strain genomes for metagenomic binning, comparative biology and taxonomic classification.</title>
        <authorList>
            <person name="Goeker M."/>
        </authorList>
    </citation>
    <scope>NUCLEOTIDE SEQUENCE [LARGE SCALE GENOMIC DNA]</scope>
    <source>
        <strain evidence="2 3">DSM 23711</strain>
    </source>
</reference>
<accession>A0ABS2N225</accession>
<evidence type="ECO:0000313" key="2">
    <source>
        <dbReference type="EMBL" id="MBM7572146.1"/>
    </source>
</evidence>
<protein>
    <recommendedName>
        <fullName evidence="1">YkoP-like domain-containing protein</fullName>
    </recommendedName>
</protein>
<feature type="domain" description="YkoP-like" evidence="1">
    <location>
        <begin position="3"/>
        <end position="179"/>
    </location>
</feature>
<comment type="caution">
    <text evidence="2">The sequence shown here is derived from an EMBL/GenBank/DDBJ whole genome shotgun (WGS) entry which is preliminary data.</text>
</comment>